<dbReference type="GO" id="GO:0008270">
    <property type="term" value="F:zinc ion binding"/>
    <property type="evidence" value="ECO:0007669"/>
    <property type="project" value="UniProtKB-KW"/>
</dbReference>
<comment type="caution">
    <text evidence="4">The sequence shown here is derived from an EMBL/GenBank/DDBJ whole genome shotgun (WGS) entry which is preliminary data.</text>
</comment>
<keyword evidence="1" id="KW-0479">Metal-binding</keyword>
<evidence type="ECO:0000256" key="2">
    <source>
        <dbReference type="SAM" id="MobiDB-lite"/>
    </source>
</evidence>
<dbReference type="GO" id="GO:0003676">
    <property type="term" value="F:nucleic acid binding"/>
    <property type="evidence" value="ECO:0007669"/>
    <property type="project" value="InterPro"/>
</dbReference>
<dbReference type="AlphaFoldDB" id="A0AAV0XVH9"/>
<evidence type="ECO:0000313" key="5">
    <source>
        <dbReference type="Proteomes" id="UP001160148"/>
    </source>
</evidence>
<reference evidence="4 5" key="1">
    <citation type="submission" date="2023-01" db="EMBL/GenBank/DDBJ databases">
        <authorList>
            <person name="Whitehead M."/>
        </authorList>
    </citation>
    <scope>NUCLEOTIDE SEQUENCE [LARGE SCALE GENOMIC DNA]</scope>
</reference>
<dbReference type="Pfam" id="PF00098">
    <property type="entry name" value="zf-CCHC"/>
    <property type="match status" value="1"/>
</dbReference>
<evidence type="ECO:0000313" key="4">
    <source>
        <dbReference type="EMBL" id="CAI6371927.1"/>
    </source>
</evidence>
<dbReference type="EMBL" id="CARXXK010001017">
    <property type="protein sequence ID" value="CAI6371927.1"/>
    <property type="molecule type" value="Genomic_DNA"/>
</dbReference>
<keyword evidence="5" id="KW-1185">Reference proteome</keyword>
<dbReference type="Gene3D" id="4.10.60.10">
    <property type="entry name" value="Zinc finger, CCHC-type"/>
    <property type="match status" value="1"/>
</dbReference>
<dbReference type="PROSITE" id="PS50158">
    <property type="entry name" value="ZF_CCHC"/>
    <property type="match status" value="1"/>
</dbReference>
<feature type="region of interest" description="Disordered" evidence="2">
    <location>
        <begin position="65"/>
        <end position="89"/>
    </location>
</feature>
<evidence type="ECO:0000259" key="3">
    <source>
        <dbReference type="PROSITE" id="PS50158"/>
    </source>
</evidence>
<keyword evidence="1" id="KW-0862">Zinc</keyword>
<dbReference type="SUPFAM" id="SSF57756">
    <property type="entry name" value="Retrovirus zinc finger-like domains"/>
    <property type="match status" value="1"/>
</dbReference>
<proteinExistence type="predicted"/>
<keyword evidence="1" id="KW-0863">Zinc-finger</keyword>
<sequence>MTFTGAGVRVFNAPVYQQSEPVRNPPNHNRYGGIKAANIGPRKKINKRRCYSCSRYGHLARDCLAPRKPNRVRHPPSPSAPDDKMEVEEQVVVVEEP</sequence>
<name>A0AAV0XVH9_9HEMI</name>
<dbReference type="Proteomes" id="UP001160148">
    <property type="component" value="Unassembled WGS sequence"/>
</dbReference>
<dbReference type="InterPro" id="IPR001878">
    <property type="entry name" value="Znf_CCHC"/>
</dbReference>
<dbReference type="InterPro" id="IPR036875">
    <property type="entry name" value="Znf_CCHC_sf"/>
</dbReference>
<accession>A0AAV0XVH9</accession>
<feature type="domain" description="CCHC-type" evidence="3">
    <location>
        <begin position="48"/>
        <end position="63"/>
    </location>
</feature>
<gene>
    <name evidence="4" type="ORF">MEUPH1_LOCUS25870</name>
</gene>
<organism evidence="4 5">
    <name type="scientific">Macrosiphum euphorbiae</name>
    <name type="common">potato aphid</name>
    <dbReference type="NCBI Taxonomy" id="13131"/>
    <lineage>
        <taxon>Eukaryota</taxon>
        <taxon>Metazoa</taxon>
        <taxon>Ecdysozoa</taxon>
        <taxon>Arthropoda</taxon>
        <taxon>Hexapoda</taxon>
        <taxon>Insecta</taxon>
        <taxon>Pterygota</taxon>
        <taxon>Neoptera</taxon>
        <taxon>Paraneoptera</taxon>
        <taxon>Hemiptera</taxon>
        <taxon>Sternorrhyncha</taxon>
        <taxon>Aphidomorpha</taxon>
        <taxon>Aphidoidea</taxon>
        <taxon>Aphididae</taxon>
        <taxon>Macrosiphini</taxon>
        <taxon>Macrosiphum</taxon>
    </lineage>
</organism>
<protein>
    <recommendedName>
        <fullName evidence="3">CCHC-type domain-containing protein</fullName>
    </recommendedName>
</protein>
<evidence type="ECO:0000256" key="1">
    <source>
        <dbReference type="PROSITE-ProRule" id="PRU00047"/>
    </source>
</evidence>